<evidence type="ECO:0000256" key="1">
    <source>
        <dbReference type="ARBA" id="ARBA00006432"/>
    </source>
</evidence>
<dbReference type="InterPro" id="IPR000873">
    <property type="entry name" value="AMP-dep_synth/lig_dom"/>
</dbReference>
<evidence type="ECO:0000313" key="6">
    <source>
        <dbReference type="EMBL" id="TMI78989.1"/>
    </source>
</evidence>
<organism evidence="6 7">
    <name type="scientific">Candidatus Segetimicrobium genomatis</name>
    <dbReference type="NCBI Taxonomy" id="2569760"/>
    <lineage>
        <taxon>Bacteria</taxon>
        <taxon>Bacillati</taxon>
        <taxon>Candidatus Sysuimicrobiota</taxon>
        <taxon>Candidatus Sysuimicrobiia</taxon>
        <taxon>Candidatus Sysuimicrobiales</taxon>
        <taxon>Candidatus Segetimicrobiaceae</taxon>
        <taxon>Candidatus Segetimicrobium</taxon>
    </lineage>
</organism>
<dbReference type="Pfam" id="PF00501">
    <property type="entry name" value="AMP-binding"/>
    <property type="match status" value="1"/>
</dbReference>
<dbReference type="PANTHER" id="PTHR42921">
    <property type="entry name" value="ACETOACETYL-COA SYNTHETASE"/>
    <property type="match status" value="1"/>
</dbReference>
<dbReference type="PANTHER" id="PTHR42921:SF1">
    <property type="entry name" value="ACETOACETYL-COA SYNTHETASE"/>
    <property type="match status" value="1"/>
</dbReference>
<proteinExistence type="inferred from homology"/>
<evidence type="ECO:0000256" key="2">
    <source>
        <dbReference type="ARBA" id="ARBA00022598"/>
    </source>
</evidence>
<dbReference type="Gene3D" id="3.40.50.12780">
    <property type="entry name" value="N-terminal domain of ligase-like"/>
    <property type="match status" value="1"/>
</dbReference>
<dbReference type="GO" id="GO:0005524">
    <property type="term" value="F:ATP binding"/>
    <property type="evidence" value="ECO:0007669"/>
    <property type="project" value="UniProtKB-KW"/>
</dbReference>
<evidence type="ECO:0000256" key="4">
    <source>
        <dbReference type="ARBA" id="ARBA00022840"/>
    </source>
</evidence>
<dbReference type="NCBIfam" id="NF002937">
    <property type="entry name" value="PRK03584.1"/>
    <property type="match status" value="1"/>
</dbReference>
<dbReference type="InterPro" id="IPR042099">
    <property type="entry name" value="ANL_N_sf"/>
</dbReference>
<comment type="caution">
    <text evidence="6">The sequence shown here is derived from an EMBL/GenBank/DDBJ whole genome shotgun (WGS) entry which is preliminary data.</text>
</comment>
<dbReference type="EMBL" id="VBAN01000367">
    <property type="protein sequence ID" value="TMI78989.1"/>
    <property type="molecule type" value="Genomic_DNA"/>
</dbReference>
<dbReference type="InterPro" id="IPR005914">
    <property type="entry name" value="Acac_CoA_synth"/>
</dbReference>
<dbReference type="InterPro" id="IPR045851">
    <property type="entry name" value="AMP-bd_C_sf"/>
</dbReference>
<dbReference type="Gene3D" id="3.30.300.30">
    <property type="match status" value="1"/>
</dbReference>
<protein>
    <submittedName>
        <fullName evidence="6">Acetoacetate--CoA ligase</fullName>
        <ecNumber evidence="6">6.2.1.16</ecNumber>
    </submittedName>
</protein>
<name>A0A537J609_9BACT</name>
<evidence type="ECO:0000313" key="7">
    <source>
        <dbReference type="Proteomes" id="UP000318093"/>
    </source>
</evidence>
<evidence type="ECO:0000259" key="5">
    <source>
        <dbReference type="Pfam" id="PF00501"/>
    </source>
</evidence>
<accession>A0A537J609</accession>
<gene>
    <name evidence="6" type="ORF">E6H03_11085</name>
</gene>
<sequence length="669" mass="73900">MSRPSAAGGAVPEGTVLWEPSADTIARAAITRYLAWLKASRGLAFRSYAELWQWSVTDLEAFWASIWEFCGVTAHRPYTRILADRRLPGARWCPGAELNYAEHALRRRDEHPAVLFRAEDRPLVSLTYAELARQVAWVAAALRQMGVGRGDRVVGYLPNIPEAVVAFLASASLGAIWSSCPPEFGIRSVVDRFRQIEPRVLFAVDGYRYHGRAYDRRDAVAEIRRQIPTLETTIVVPSLAPGPEAAAGLPGVHLWPDLLAGARAAPPLRCEPVPFDHPLWILYSSGTTGLPKAIVHGHGGVLLEHLKAIRLHLDLGEEDRFFWFTTTGWMMWNFLIGGLMVGATIVLYDGSPAYPDMRALWRLAAETGMTYFGTSAPFIQACMKAGIAPGREVDLRRLRGLGSTGAPLPPDGFQWVYERVSRDLLLGSLSGGTDACAAFVLMCPILPVCAGEIQCRGLGAKVEAFDEQGRAVIGEVGELVLTEPLPSMPVGFWNDPEMRRYRASYFETYPGVWRHGDWIKITPRGSCVIYGRSDSTLNRGGVRIGTSEFYRVVEEMPEVVDSLVVDTGRLGREGRLLLFIALRGGAALDDALRARIRQKLREELSPRHSPDEIYQIAEIPRTLNGKKLEVPVKRILDGTPPETAVSQDAMSNPQSLQVFIDLARRLTKG</sequence>
<reference evidence="6 7" key="1">
    <citation type="journal article" date="2019" name="Nat. Microbiol.">
        <title>Mediterranean grassland soil C-N compound turnover is dependent on rainfall and depth, and is mediated by genomically divergent microorganisms.</title>
        <authorList>
            <person name="Diamond S."/>
            <person name="Andeer P.F."/>
            <person name="Li Z."/>
            <person name="Crits-Christoph A."/>
            <person name="Burstein D."/>
            <person name="Anantharaman K."/>
            <person name="Lane K.R."/>
            <person name="Thomas B.C."/>
            <person name="Pan C."/>
            <person name="Northen T.R."/>
            <person name="Banfield J.F."/>
        </authorList>
    </citation>
    <scope>NUCLEOTIDE SEQUENCE [LARGE SCALE GENOMIC DNA]</scope>
    <source>
        <strain evidence="6">NP_6</strain>
    </source>
</reference>
<dbReference type="SUPFAM" id="SSF56801">
    <property type="entry name" value="Acetyl-CoA synthetase-like"/>
    <property type="match status" value="1"/>
</dbReference>
<dbReference type="PROSITE" id="PS00455">
    <property type="entry name" value="AMP_BINDING"/>
    <property type="match status" value="1"/>
</dbReference>
<dbReference type="InterPro" id="IPR020845">
    <property type="entry name" value="AMP-binding_CS"/>
</dbReference>
<dbReference type="EC" id="6.2.1.16" evidence="6"/>
<dbReference type="CDD" id="cd05943">
    <property type="entry name" value="AACS"/>
    <property type="match status" value="1"/>
</dbReference>
<feature type="domain" description="AMP-dependent synthetase/ligase" evidence="5">
    <location>
        <begin position="102"/>
        <end position="484"/>
    </location>
</feature>
<comment type="similarity">
    <text evidence="1">Belongs to the ATP-dependent AMP-binding enzyme family.</text>
</comment>
<dbReference type="Proteomes" id="UP000318093">
    <property type="component" value="Unassembled WGS sequence"/>
</dbReference>
<keyword evidence="3" id="KW-0547">Nucleotide-binding</keyword>
<dbReference type="AlphaFoldDB" id="A0A537J609"/>
<dbReference type="NCBIfam" id="TIGR01217">
    <property type="entry name" value="ac_ac_CoA_syn"/>
    <property type="match status" value="1"/>
</dbReference>
<dbReference type="GO" id="GO:0030729">
    <property type="term" value="F:acetoacetate-CoA ligase activity"/>
    <property type="evidence" value="ECO:0007669"/>
    <property type="project" value="UniProtKB-EC"/>
</dbReference>
<keyword evidence="4" id="KW-0067">ATP-binding</keyword>
<keyword evidence="2 6" id="KW-0436">Ligase</keyword>
<dbReference type="GO" id="GO:0006629">
    <property type="term" value="P:lipid metabolic process"/>
    <property type="evidence" value="ECO:0007669"/>
    <property type="project" value="InterPro"/>
</dbReference>
<evidence type="ECO:0000256" key="3">
    <source>
        <dbReference type="ARBA" id="ARBA00022741"/>
    </source>
</evidence>